<dbReference type="WBParaSite" id="GPUH_0001151801-mRNA-1">
    <property type="protein sequence ID" value="GPUH_0001151801-mRNA-1"/>
    <property type="gene ID" value="GPUH_0001151801"/>
</dbReference>
<evidence type="ECO:0000313" key="6">
    <source>
        <dbReference type="Proteomes" id="UP000271098"/>
    </source>
</evidence>
<feature type="repeat" description="ANK" evidence="3">
    <location>
        <begin position="166"/>
        <end position="188"/>
    </location>
</feature>
<reference evidence="5 6" key="2">
    <citation type="submission" date="2018-11" db="EMBL/GenBank/DDBJ databases">
        <authorList>
            <consortium name="Pathogen Informatics"/>
        </authorList>
    </citation>
    <scope>NUCLEOTIDE SEQUENCE [LARGE SCALE GENOMIC DNA]</scope>
</reference>
<dbReference type="PROSITE" id="PS50088">
    <property type="entry name" value="ANK_REPEAT"/>
    <property type="match status" value="1"/>
</dbReference>
<dbReference type="SUPFAM" id="SSF48403">
    <property type="entry name" value="Ankyrin repeat"/>
    <property type="match status" value="1"/>
</dbReference>
<keyword evidence="6" id="KW-1185">Reference proteome</keyword>
<organism evidence="7">
    <name type="scientific">Gongylonema pulchrum</name>
    <dbReference type="NCBI Taxonomy" id="637853"/>
    <lineage>
        <taxon>Eukaryota</taxon>
        <taxon>Metazoa</taxon>
        <taxon>Ecdysozoa</taxon>
        <taxon>Nematoda</taxon>
        <taxon>Chromadorea</taxon>
        <taxon>Rhabditida</taxon>
        <taxon>Spirurina</taxon>
        <taxon>Spiruromorpha</taxon>
        <taxon>Spiruroidea</taxon>
        <taxon>Gongylonematidae</taxon>
        <taxon>Gongylonema</taxon>
    </lineage>
</organism>
<dbReference type="AlphaFoldDB" id="A0A183DS13"/>
<feature type="region of interest" description="Disordered" evidence="4">
    <location>
        <begin position="108"/>
        <end position="157"/>
    </location>
</feature>
<dbReference type="Proteomes" id="UP000271098">
    <property type="component" value="Unassembled WGS sequence"/>
</dbReference>
<gene>
    <name evidence="5" type="ORF">GPUH_LOCUS11504</name>
</gene>
<evidence type="ECO:0000313" key="5">
    <source>
        <dbReference type="EMBL" id="VDN18862.1"/>
    </source>
</evidence>
<protein>
    <submittedName>
        <fullName evidence="7">ANK_REP_REGION domain-containing protein</fullName>
    </submittedName>
</protein>
<feature type="compositionally biased region" description="Basic residues" evidence="4">
    <location>
        <begin position="144"/>
        <end position="153"/>
    </location>
</feature>
<dbReference type="SMART" id="SM00248">
    <property type="entry name" value="ANK"/>
    <property type="match status" value="5"/>
</dbReference>
<evidence type="ECO:0000313" key="7">
    <source>
        <dbReference type="WBParaSite" id="GPUH_0001151801-mRNA-1"/>
    </source>
</evidence>
<dbReference type="OrthoDB" id="5406014at2759"/>
<sequence>MPISITKKGRLNRDITPFHTAAINPNVAYLKALLAVGQQYGPDLDGWDVIHYAAACEGTGPLKHLLSMGVSPVILNKKKQMPLHCAAKAGREENVKVLLKAMQKHEMAMLKQQQQQLEREEADPEQGNQMEDTGQGLPDEPPPPKKRARRAVSKSKSALINAKAVRGKTALHYAAARSHTNVIEALLSAQDILVDAQTSASNKKLTPLIVACAKGYLLVTRIIKQEAHTALLIGTNCKQKVQEPYRILVKLSVPQLAL</sequence>
<evidence type="ECO:0000256" key="3">
    <source>
        <dbReference type="PROSITE-ProRule" id="PRU00023"/>
    </source>
</evidence>
<reference evidence="7" key="1">
    <citation type="submission" date="2016-06" db="UniProtKB">
        <authorList>
            <consortium name="WormBaseParasite"/>
        </authorList>
    </citation>
    <scope>IDENTIFICATION</scope>
</reference>
<dbReference type="Gene3D" id="1.25.40.20">
    <property type="entry name" value="Ankyrin repeat-containing domain"/>
    <property type="match status" value="2"/>
</dbReference>
<dbReference type="Pfam" id="PF12796">
    <property type="entry name" value="Ank_2"/>
    <property type="match status" value="1"/>
</dbReference>
<dbReference type="PROSITE" id="PS50297">
    <property type="entry name" value="ANK_REP_REGION"/>
    <property type="match status" value="1"/>
</dbReference>
<dbReference type="InterPro" id="IPR050776">
    <property type="entry name" value="Ank_Repeat/CDKN_Inhibitor"/>
</dbReference>
<accession>A0A183DS13</accession>
<dbReference type="InterPro" id="IPR036770">
    <property type="entry name" value="Ankyrin_rpt-contain_sf"/>
</dbReference>
<evidence type="ECO:0000256" key="1">
    <source>
        <dbReference type="ARBA" id="ARBA00022737"/>
    </source>
</evidence>
<dbReference type="PANTHER" id="PTHR24201">
    <property type="entry name" value="ANK_REP_REGION DOMAIN-CONTAINING PROTEIN"/>
    <property type="match status" value="1"/>
</dbReference>
<keyword evidence="1" id="KW-0677">Repeat</keyword>
<proteinExistence type="predicted"/>
<dbReference type="InterPro" id="IPR002110">
    <property type="entry name" value="Ankyrin_rpt"/>
</dbReference>
<evidence type="ECO:0000256" key="2">
    <source>
        <dbReference type="ARBA" id="ARBA00023043"/>
    </source>
</evidence>
<evidence type="ECO:0000256" key="4">
    <source>
        <dbReference type="SAM" id="MobiDB-lite"/>
    </source>
</evidence>
<dbReference type="EMBL" id="UYRT01078599">
    <property type="protein sequence ID" value="VDN18862.1"/>
    <property type="molecule type" value="Genomic_DNA"/>
</dbReference>
<name>A0A183DS13_9BILA</name>
<dbReference type="Pfam" id="PF00023">
    <property type="entry name" value="Ank"/>
    <property type="match status" value="1"/>
</dbReference>
<keyword evidence="2 3" id="KW-0040">ANK repeat</keyword>